<dbReference type="InterPro" id="IPR029058">
    <property type="entry name" value="AB_hydrolase_fold"/>
</dbReference>
<dbReference type="Gene3D" id="3.40.50.1820">
    <property type="entry name" value="alpha/beta hydrolase"/>
    <property type="match status" value="1"/>
</dbReference>
<evidence type="ECO:0000256" key="1">
    <source>
        <dbReference type="ARBA" id="ARBA00001003"/>
    </source>
</evidence>
<feature type="transmembrane region" description="Helical" evidence="16">
    <location>
        <begin position="555"/>
        <end position="575"/>
    </location>
</feature>
<dbReference type="PROSITE" id="PS00131">
    <property type="entry name" value="CARBOXYPEPT_SER_SER"/>
    <property type="match status" value="1"/>
</dbReference>
<gene>
    <name evidence="17" type="ORF">SAMEA4029010_CIC11G00000004814</name>
</gene>
<dbReference type="InterPro" id="IPR001563">
    <property type="entry name" value="Peptidase_S10"/>
</dbReference>
<name>A0A1L0GC65_9ASCO</name>
<dbReference type="GO" id="GO:0005802">
    <property type="term" value="C:trans-Golgi network"/>
    <property type="evidence" value="ECO:0007669"/>
    <property type="project" value="TreeGrafter"/>
</dbReference>
<keyword evidence="4 14" id="KW-0121">Carboxypeptidase</keyword>
<dbReference type="GO" id="GO:0006508">
    <property type="term" value="P:proteolysis"/>
    <property type="evidence" value="ECO:0007669"/>
    <property type="project" value="UniProtKB-KW"/>
</dbReference>
<feature type="compositionally biased region" description="Polar residues" evidence="15">
    <location>
        <begin position="517"/>
        <end position="544"/>
    </location>
</feature>
<sequence>MIFRFISFLLLVELVLGNPIKLAKSSLWNRRGTSKDQYLVTSLPGLTENIAEEDRPIMFAGQLELYKENNTHYFFWKFADQNRTPEIENRTIFWLNGGPGCSSMDGALMEAGPLRINSNNEVIYNEGSWHKKGDMVFVDQPGGTGFSYTGQYDTELDQIRFDFLTFLEKYFEVFPEDKHKEITLAGESYAGQYIPYIALGILERNKRVSPEEKYNLKGLLIGNGWISPNRQSLSYLPFAVKAGMISTSHPSWQDLLDRHVKCQDLVAGVNDDDTFGVSKVVDRVCESVLNLLLQVTRDYASPGSQQCYNMYDYTLKDSYPSCGMNWPPDLPNVNLFLTNPDVMDNINLEHKTKWHECDQAVSNNLRAKNLRPSIVLFPSILQEVPIVLFHGNRDIICNYIGGEDMIAALKWGGQRGFSKDISIYDWVYDGKVLGYIKSERNLTFVNVFEASHMVPFDIPETSRALVDILYDNLEVRQEEGKKPEMVTYPLGYLKSTTTEDPTKIGVEEPLVSDEASQESSLASGLSTSLESSVPSGNATTNGMQEESHTSRMVRVIQLAVIVVLVWGICALYNTYKSKPTSIIKTKPSGRKKNVQWADQLEEEEEQKMQPEGFILKALHKLKGTEGYATVPNEDIELGKVSVDDEFIVASDDELDHTPLGATSGERSPTSPTS</sequence>
<dbReference type="OrthoDB" id="443318at2759"/>
<proteinExistence type="inferred from homology"/>
<evidence type="ECO:0000256" key="5">
    <source>
        <dbReference type="ARBA" id="ARBA00022670"/>
    </source>
</evidence>
<feature type="compositionally biased region" description="Polar residues" evidence="15">
    <location>
        <begin position="664"/>
        <end position="673"/>
    </location>
</feature>
<evidence type="ECO:0000256" key="13">
    <source>
        <dbReference type="ARBA" id="ARBA00023180"/>
    </source>
</evidence>
<keyword evidence="12 16" id="KW-0472">Membrane</keyword>
<evidence type="ECO:0000256" key="12">
    <source>
        <dbReference type="ARBA" id="ARBA00023136"/>
    </source>
</evidence>
<keyword evidence="6 16" id="KW-0812">Transmembrane</keyword>
<dbReference type="EC" id="3.4.16.-" evidence="14"/>
<evidence type="ECO:0000256" key="3">
    <source>
        <dbReference type="ARBA" id="ARBA00009431"/>
    </source>
</evidence>
<comment type="catalytic activity">
    <reaction evidence="1">
        <text>Preferential release of a C-terminal arginine or lysine residue.</text>
        <dbReference type="EC" id="3.4.16.6"/>
    </reaction>
</comment>
<dbReference type="PANTHER" id="PTHR11802:SF190">
    <property type="entry name" value="PHEROMONE-PROCESSING CARBOXYPEPTIDASE KEX1"/>
    <property type="match status" value="1"/>
</dbReference>
<feature type="region of interest" description="Disordered" evidence="15">
    <location>
        <begin position="509"/>
        <end position="547"/>
    </location>
</feature>
<keyword evidence="7" id="KW-0053">Apoptosis</keyword>
<keyword evidence="11" id="KW-0333">Golgi apparatus</keyword>
<comment type="similarity">
    <text evidence="3 14">Belongs to the peptidase S10 family.</text>
</comment>
<evidence type="ECO:0000256" key="16">
    <source>
        <dbReference type="SAM" id="Phobius"/>
    </source>
</evidence>
<keyword evidence="5 14" id="KW-0645">Protease</keyword>
<evidence type="ECO:0000313" key="17">
    <source>
        <dbReference type="EMBL" id="SGZ53957.1"/>
    </source>
</evidence>
<keyword evidence="13" id="KW-0325">Glycoprotein</keyword>
<dbReference type="Pfam" id="PF00450">
    <property type="entry name" value="Peptidase_S10"/>
    <property type="match status" value="1"/>
</dbReference>
<accession>A0A1L0GC65</accession>
<protein>
    <recommendedName>
        <fullName evidence="14">Carboxypeptidase</fullName>
        <ecNumber evidence="14">3.4.16.-</ecNumber>
    </recommendedName>
</protein>
<dbReference type="GO" id="GO:0004185">
    <property type="term" value="F:serine-type carboxypeptidase activity"/>
    <property type="evidence" value="ECO:0007669"/>
    <property type="project" value="UniProtKB-UniRule"/>
</dbReference>
<keyword evidence="18" id="KW-1185">Reference proteome</keyword>
<dbReference type="InterPro" id="IPR018202">
    <property type="entry name" value="Ser_caboxypep_ser_AS"/>
</dbReference>
<dbReference type="PANTHER" id="PTHR11802">
    <property type="entry name" value="SERINE PROTEASE FAMILY S10 SERINE CARBOXYPEPTIDASE"/>
    <property type="match status" value="1"/>
</dbReference>
<evidence type="ECO:0000256" key="9">
    <source>
        <dbReference type="ARBA" id="ARBA00022801"/>
    </source>
</evidence>
<keyword evidence="10 16" id="KW-1133">Transmembrane helix</keyword>
<dbReference type="EMBL" id="LT635759">
    <property type="protein sequence ID" value="SGZ53957.1"/>
    <property type="molecule type" value="Genomic_DNA"/>
</dbReference>
<dbReference type="PRINTS" id="PR00724">
    <property type="entry name" value="CRBOXYPTASEC"/>
</dbReference>
<dbReference type="SUPFAM" id="SSF53474">
    <property type="entry name" value="alpha/beta-Hydrolases"/>
    <property type="match status" value="1"/>
</dbReference>
<evidence type="ECO:0000256" key="10">
    <source>
        <dbReference type="ARBA" id="ARBA00022989"/>
    </source>
</evidence>
<dbReference type="Proteomes" id="UP000182334">
    <property type="component" value="Chromosome IV"/>
</dbReference>
<evidence type="ECO:0000256" key="2">
    <source>
        <dbReference type="ARBA" id="ARBA00004393"/>
    </source>
</evidence>
<evidence type="ECO:0000256" key="8">
    <source>
        <dbReference type="ARBA" id="ARBA00022729"/>
    </source>
</evidence>
<dbReference type="STRING" id="45354.A0A1L0GC65"/>
<reference evidence="17 18" key="1">
    <citation type="submission" date="2016-10" db="EMBL/GenBank/DDBJ databases">
        <authorList>
            <person name="de Groot N.N."/>
        </authorList>
    </citation>
    <scope>NUCLEOTIDE SEQUENCE [LARGE SCALE GENOMIC DNA]</scope>
    <source>
        <strain evidence="17 18">CBS 141442</strain>
    </source>
</reference>
<evidence type="ECO:0000256" key="6">
    <source>
        <dbReference type="ARBA" id="ARBA00022692"/>
    </source>
</evidence>
<keyword evidence="8 14" id="KW-0732">Signal</keyword>
<evidence type="ECO:0000256" key="7">
    <source>
        <dbReference type="ARBA" id="ARBA00022703"/>
    </source>
</evidence>
<feature type="signal peptide" evidence="14">
    <location>
        <begin position="1"/>
        <end position="17"/>
    </location>
</feature>
<evidence type="ECO:0000313" key="18">
    <source>
        <dbReference type="Proteomes" id="UP000182334"/>
    </source>
</evidence>
<comment type="subcellular location">
    <subcellularLocation>
        <location evidence="2">Golgi apparatus</location>
        <location evidence="2">trans-Golgi network membrane</location>
        <topology evidence="2">Single-pass type I membrane protein</topology>
    </subcellularLocation>
</comment>
<feature type="region of interest" description="Disordered" evidence="15">
    <location>
        <begin position="651"/>
        <end position="673"/>
    </location>
</feature>
<evidence type="ECO:0000256" key="15">
    <source>
        <dbReference type="SAM" id="MobiDB-lite"/>
    </source>
</evidence>
<keyword evidence="9 14" id="KW-0378">Hydrolase</keyword>
<evidence type="ECO:0000256" key="14">
    <source>
        <dbReference type="RuleBase" id="RU361156"/>
    </source>
</evidence>
<evidence type="ECO:0000256" key="4">
    <source>
        <dbReference type="ARBA" id="ARBA00022645"/>
    </source>
</evidence>
<dbReference type="GO" id="GO:0006915">
    <property type="term" value="P:apoptotic process"/>
    <property type="evidence" value="ECO:0007669"/>
    <property type="project" value="UniProtKB-KW"/>
</dbReference>
<evidence type="ECO:0000256" key="11">
    <source>
        <dbReference type="ARBA" id="ARBA00023034"/>
    </source>
</evidence>
<feature type="chain" id="PRO_5011808832" description="Carboxypeptidase" evidence="14">
    <location>
        <begin position="18"/>
        <end position="673"/>
    </location>
</feature>
<dbReference type="AlphaFoldDB" id="A0A1L0GC65"/>
<organism evidence="17 18">
    <name type="scientific">Sungouiella intermedia</name>
    <dbReference type="NCBI Taxonomy" id="45354"/>
    <lineage>
        <taxon>Eukaryota</taxon>
        <taxon>Fungi</taxon>
        <taxon>Dikarya</taxon>
        <taxon>Ascomycota</taxon>
        <taxon>Saccharomycotina</taxon>
        <taxon>Pichiomycetes</taxon>
        <taxon>Metschnikowiaceae</taxon>
        <taxon>Sungouiella</taxon>
    </lineage>
</organism>